<name>A0A949NHI5_9FIRM</name>
<gene>
    <name evidence="3" type="ORF">KTH89_17300</name>
</gene>
<dbReference type="AlphaFoldDB" id="A0A949NHI5"/>
<dbReference type="InterPro" id="IPR050490">
    <property type="entry name" value="Bact_solute-bd_prot1"/>
</dbReference>
<protein>
    <submittedName>
        <fullName evidence="3">Extracellular solute-binding protein</fullName>
    </submittedName>
</protein>
<sequence length="556" mass="61038">MRNNKFKVLSCMLAVVLATGSLMAGCGKSSDAVTDSGTPQETTDSGEQGAQSTPAAQAGGETTITVNTQSSVGAQEAWQAVADAYMEKNPNVKVVVDLKPSEGYAEWVQNIFTVDDPTADIVNVNLAGTATTGKVINFLEYADMDSPYSDGTWSEQFNFQMQTKERGQSEWSMLSLDSVQVVWCYNKEIFEEVGVEPPTTWDELVTVCEKLDAAGYQPITMPGDATSFWSGTFGWLAQIYTDQTTRSMLDIYRAQEGDYCFDPEVDGVWKYDPTDPFNDDAWKVNQNAVRAYKAVKDNVYSPSSPGMKTVWENFAKIFPKYVGGETFFGTIDPGQVSMFYQGKAAMMVDGAWRLVNFNNDMKKLSSGEEVTDATGAAIEGVKKFDLGVFNMPSMEGEGIEAPARTIEVATGFVGAVAKDKAHDDQVVDFLMYYSSQEGQSIYLSAGIDAGLVPQGPSLVYGVELPDDIQAMFDQLELIGNCQKGCAAWLARGMSDVQESVRDFYRYSYDYLTGKITIDDWLTSHQNNIDTYIEDAMASSEISDNDLENPQNEPTGE</sequence>
<dbReference type="PANTHER" id="PTHR43649:SF12">
    <property type="entry name" value="DIACETYLCHITOBIOSE BINDING PROTEIN DASA"/>
    <property type="match status" value="1"/>
</dbReference>
<evidence type="ECO:0000313" key="4">
    <source>
        <dbReference type="Proteomes" id="UP000712157"/>
    </source>
</evidence>
<proteinExistence type="predicted"/>
<evidence type="ECO:0000313" key="3">
    <source>
        <dbReference type="EMBL" id="MBU9738303.1"/>
    </source>
</evidence>
<feature type="compositionally biased region" description="Polar residues" evidence="1">
    <location>
        <begin position="31"/>
        <end position="59"/>
    </location>
</feature>
<dbReference type="PROSITE" id="PS51257">
    <property type="entry name" value="PROKAR_LIPOPROTEIN"/>
    <property type="match status" value="1"/>
</dbReference>
<reference evidence="3" key="1">
    <citation type="submission" date="2021-06" db="EMBL/GenBank/DDBJ databases">
        <title>Description of novel taxa of the family Lachnospiraceae.</title>
        <authorList>
            <person name="Chaplin A.V."/>
            <person name="Sokolova S.R."/>
            <person name="Pikina A.P."/>
            <person name="Korzhanova M."/>
            <person name="Belova V."/>
            <person name="Korostin D."/>
            <person name="Efimov B.A."/>
        </authorList>
    </citation>
    <scope>NUCLEOTIDE SEQUENCE</scope>
    <source>
        <strain evidence="3">ASD5720</strain>
    </source>
</reference>
<evidence type="ECO:0000256" key="2">
    <source>
        <dbReference type="SAM" id="SignalP"/>
    </source>
</evidence>
<dbReference type="EMBL" id="JAHQCW010000032">
    <property type="protein sequence ID" value="MBU9738303.1"/>
    <property type="molecule type" value="Genomic_DNA"/>
</dbReference>
<feature type="signal peptide" evidence="2">
    <location>
        <begin position="1"/>
        <end position="24"/>
    </location>
</feature>
<dbReference type="PANTHER" id="PTHR43649">
    <property type="entry name" value="ARABINOSE-BINDING PROTEIN-RELATED"/>
    <property type="match status" value="1"/>
</dbReference>
<dbReference type="Pfam" id="PF01547">
    <property type="entry name" value="SBP_bac_1"/>
    <property type="match status" value="1"/>
</dbReference>
<feature type="region of interest" description="Disordered" evidence="1">
    <location>
        <begin position="28"/>
        <end position="59"/>
    </location>
</feature>
<dbReference type="Gene3D" id="3.40.190.10">
    <property type="entry name" value="Periplasmic binding protein-like II"/>
    <property type="match status" value="1"/>
</dbReference>
<dbReference type="RefSeq" id="WP_238722534.1">
    <property type="nucleotide sequence ID" value="NZ_JAHQCW010000032.1"/>
</dbReference>
<dbReference type="SUPFAM" id="SSF53850">
    <property type="entry name" value="Periplasmic binding protein-like II"/>
    <property type="match status" value="1"/>
</dbReference>
<dbReference type="InterPro" id="IPR006059">
    <property type="entry name" value="SBP"/>
</dbReference>
<accession>A0A949NHI5</accession>
<keyword evidence="4" id="KW-1185">Reference proteome</keyword>
<dbReference type="Proteomes" id="UP000712157">
    <property type="component" value="Unassembled WGS sequence"/>
</dbReference>
<keyword evidence="2" id="KW-0732">Signal</keyword>
<evidence type="ECO:0000256" key="1">
    <source>
        <dbReference type="SAM" id="MobiDB-lite"/>
    </source>
</evidence>
<organism evidence="3 4">
    <name type="scientific">Diplocloster agilis</name>
    <dbReference type="NCBI Taxonomy" id="2850323"/>
    <lineage>
        <taxon>Bacteria</taxon>
        <taxon>Bacillati</taxon>
        <taxon>Bacillota</taxon>
        <taxon>Clostridia</taxon>
        <taxon>Lachnospirales</taxon>
        <taxon>Lachnospiraceae</taxon>
        <taxon>Diplocloster</taxon>
    </lineage>
</organism>
<comment type="caution">
    <text evidence="3">The sequence shown here is derived from an EMBL/GenBank/DDBJ whole genome shotgun (WGS) entry which is preliminary data.</text>
</comment>
<feature type="chain" id="PRO_5038429824" evidence="2">
    <location>
        <begin position="25"/>
        <end position="556"/>
    </location>
</feature>